<dbReference type="SUPFAM" id="SSF103473">
    <property type="entry name" value="MFS general substrate transporter"/>
    <property type="match status" value="1"/>
</dbReference>
<evidence type="ECO:0000256" key="4">
    <source>
        <dbReference type="ARBA" id="ARBA00022989"/>
    </source>
</evidence>
<feature type="transmembrane region" description="Helical" evidence="6">
    <location>
        <begin position="263"/>
        <end position="287"/>
    </location>
</feature>
<evidence type="ECO:0000256" key="3">
    <source>
        <dbReference type="ARBA" id="ARBA00022692"/>
    </source>
</evidence>
<dbReference type="RefSeq" id="WP_156666700.1">
    <property type="nucleotide sequence ID" value="NZ_CACRUO010000031.1"/>
</dbReference>
<feature type="domain" description="Major facilitator superfamily (MFS) profile" evidence="7">
    <location>
        <begin position="12"/>
        <end position="416"/>
    </location>
</feature>
<gene>
    <name evidence="8" type="primary">gudP</name>
    <name evidence="8" type="ORF">SSLFYP27_01296</name>
</gene>
<dbReference type="InterPro" id="IPR036259">
    <property type="entry name" value="MFS_trans_sf"/>
</dbReference>
<feature type="transmembrane region" description="Helical" evidence="6">
    <location>
        <begin position="228"/>
        <end position="251"/>
    </location>
</feature>
<keyword evidence="5 6" id="KW-0472">Membrane</keyword>
<keyword evidence="3 6" id="KW-0812">Transmembrane</keyword>
<dbReference type="GO" id="GO:0005886">
    <property type="term" value="C:plasma membrane"/>
    <property type="evidence" value="ECO:0007669"/>
    <property type="project" value="UniProtKB-SubCell"/>
</dbReference>
<evidence type="ECO:0000256" key="1">
    <source>
        <dbReference type="ARBA" id="ARBA00004651"/>
    </source>
</evidence>
<feature type="transmembrane region" description="Helical" evidence="6">
    <location>
        <begin position="299"/>
        <end position="319"/>
    </location>
</feature>
<dbReference type="EMBL" id="CACRUO010000031">
    <property type="protein sequence ID" value="VYU05009.1"/>
    <property type="molecule type" value="Genomic_DNA"/>
</dbReference>
<comment type="subcellular location">
    <subcellularLocation>
        <location evidence="1">Cell membrane</location>
        <topology evidence="1">Multi-pass membrane protein</topology>
    </subcellularLocation>
</comment>
<dbReference type="PROSITE" id="PS50850">
    <property type="entry name" value="MFS"/>
    <property type="match status" value="1"/>
</dbReference>
<dbReference type="InterPro" id="IPR011701">
    <property type="entry name" value="MFS"/>
</dbReference>
<dbReference type="PANTHER" id="PTHR11662">
    <property type="entry name" value="SOLUTE CARRIER FAMILY 17"/>
    <property type="match status" value="1"/>
</dbReference>
<name>A0A6N3BR00_STASI</name>
<reference evidence="8" key="1">
    <citation type="submission" date="2019-11" db="EMBL/GenBank/DDBJ databases">
        <authorList>
            <person name="Feng L."/>
        </authorList>
    </citation>
    <scope>NUCLEOTIDE SEQUENCE</scope>
    <source>
        <strain evidence="8">SsimulansLFYP27</strain>
    </source>
</reference>
<evidence type="ECO:0000256" key="2">
    <source>
        <dbReference type="ARBA" id="ARBA00022448"/>
    </source>
</evidence>
<dbReference type="Pfam" id="PF07690">
    <property type="entry name" value="MFS_1"/>
    <property type="match status" value="1"/>
</dbReference>
<dbReference type="InterPro" id="IPR020846">
    <property type="entry name" value="MFS_dom"/>
</dbReference>
<evidence type="ECO:0000313" key="8">
    <source>
        <dbReference type="EMBL" id="VYU05009.1"/>
    </source>
</evidence>
<dbReference type="CDD" id="cd17319">
    <property type="entry name" value="MFS_ExuT_GudP_like"/>
    <property type="match status" value="1"/>
</dbReference>
<dbReference type="InterPro" id="IPR050382">
    <property type="entry name" value="MFS_Na/Anion_cotransporter"/>
</dbReference>
<feature type="transmembrane region" description="Helical" evidence="6">
    <location>
        <begin position="364"/>
        <end position="384"/>
    </location>
</feature>
<dbReference type="AlphaFoldDB" id="A0A6N3BR00"/>
<feature type="transmembrane region" description="Helical" evidence="6">
    <location>
        <begin position="7"/>
        <end position="25"/>
    </location>
</feature>
<keyword evidence="4 6" id="KW-1133">Transmembrane helix</keyword>
<dbReference type="PANTHER" id="PTHR11662:SF399">
    <property type="entry name" value="FI19708P1-RELATED"/>
    <property type="match status" value="1"/>
</dbReference>
<feature type="transmembrane region" description="Helical" evidence="6">
    <location>
        <begin position="331"/>
        <end position="352"/>
    </location>
</feature>
<dbReference type="Gene3D" id="1.20.1250.20">
    <property type="entry name" value="MFS general substrate transporter like domains"/>
    <property type="match status" value="2"/>
</dbReference>
<evidence type="ECO:0000256" key="6">
    <source>
        <dbReference type="SAM" id="Phobius"/>
    </source>
</evidence>
<protein>
    <submittedName>
        <fullName evidence="8">Putative glucarate transporter</fullName>
    </submittedName>
</protein>
<organism evidence="8">
    <name type="scientific">Staphylococcus simulans</name>
    <dbReference type="NCBI Taxonomy" id="1286"/>
    <lineage>
        <taxon>Bacteria</taxon>
        <taxon>Bacillati</taxon>
        <taxon>Bacillota</taxon>
        <taxon>Bacilli</taxon>
        <taxon>Bacillales</taxon>
        <taxon>Staphylococcaceae</taxon>
        <taxon>Staphylococcus</taxon>
    </lineage>
</organism>
<sequence length="424" mass="47016">MSERKSNVRWFFAFAFFIIGVIAYMDRSNISLIAAPMMEDLHMTKAQFGLLATFFSAGYAMMQVPSGILAEKLGPRKMLTIALIWWSAFTILTGLVKNHGLLYTVRFLFGVGEAPMYPSNAVFNSYWFTKNEKGRASSALLAGSYFGPVIAPIVTVWIVSLFNWQAVFYIFGAVGFVIALLWVIIAKDLPEQHKMVNNAEKRYIIQGRDVVDAGEKQSAPWSAFFKHFSFYAIAVQYFVVQFIVGLFLIWLPTYVMEQYHVKYTALGLLAGVPWLAMFICIMIAGAISDRILQAGKSRFVARGSIAIVGMVVFSIGLLFAIRSEVLEVNIAWLAVCLSGMGVTTGMSWAAAADIGRNFSGTVSGWMNLWGNVGAMLSPLIAGILADLIGWTWTLQSLIILVAIAILMWFFVKPDSPLVVNRSKM</sequence>
<keyword evidence="2" id="KW-0813">Transport</keyword>
<accession>A0A6N3BR00</accession>
<feature type="transmembrane region" description="Helical" evidence="6">
    <location>
        <begin position="390"/>
        <end position="411"/>
    </location>
</feature>
<dbReference type="GO" id="GO:0022857">
    <property type="term" value="F:transmembrane transporter activity"/>
    <property type="evidence" value="ECO:0007669"/>
    <property type="project" value="InterPro"/>
</dbReference>
<feature type="transmembrane region" description="Helical" evidence="6">
    <location>
        <begin position="78"/>
        <end position="95"/>
    </location>
</feature>
<proteinExistence type="predicted"/>
<feature type="transmembrane region" description="Helical" evidence="6">
    <location>
        <begin position="166"/>
        <end position="185"/>
    </location>
</feature>
<feature type="transmembrane region" description="Helical" evidence="6">
    <location>
        <begin position="45"/>
        <end position="66"/>
    </location>
</feature>
<evidence type="ECO:0000256" key="5">
    <source>
        <dbReference type="ARBA" id="ARBA00023136"/>
    </source>
</evidence>
<evidence type="ECO:0000259" key="7">
    <source>
        <dbReference type="PROSITE" id="PS50850"/>
    </source>
</evidence>
<feature type="transmembrane region" description="Helical" evidence="6">
    <location>
        <begin position="139"/>
        <end position="160"/>
    </location>
</feature>